<protein>
    <submittedName>
        <fullName evidence="1">Uncharacterized protein</fullName>
    </submittedName>
</protein>
<proteinExistence type="predicted"/>
<reference evidence="1" key="1">
    <citation type="submission" date="2022-08" db="EMBL/GenBank/DDBJ databases">
        <title>Genome Sequence of Pycnoporus sanguineus.</title>
        <authorList>
            <person name="Buettner E."/>
        </authorList>
    </citation>
    <scope>NUCLEOTIDE SEQUENCE</scope>
    <source>
        <strain evidence="1">CG-C14</strain>
    </source>
</reference>
<comment type="caution">
    <text evidence="1">The sequence shown here is derived from an EMBL/GenBank/DDBJ whole genome shotgun (WGS) entry which is preliminary data.</text>
</comment>
<organism evidence="1 2">
    <name type="scientific">Trametes sanguinea</name>
    <dbReference type="NCBI Taxonomy" id="158606"/>
    <lineage>
        <taxon>Eukaryota</taxon>
        <taxon>Fungi</taxon>
        <taxon>Dikarya</taxon>
        <taxon>Basidiomycota</taxon>
        <taxon>Agaricomycotina</taxon>
        <taxon>Agaricomycetes</taxon>
        <taxon>Polyporales</taxon>
        <taxon>Polyporaceae</taxon>
        <taxon>Trametes</taxon>
    </lineage>
</organism>
<name>A0ACC1N562_9APHY</name>
<gene>
    <name evidence="1" type="ORF">NUW54_g11957</name>
</gene>
<dbReference type="Proteomes" id="UP001144978">
    <property type="component" value="Unassembled WGS sequence"/>
</dbReference>
<evidence type="ECO:0000313" key="1">
    <source>
        <dbReference type="EMBL" id="KAJ2974042.1"/>
    </source>
</evidence>
<dbReference type="EMBL" id="JANSHE010004883">
    <property type="protein sequence ID" value="KAJ2974042.1"/>
    <property type="molecule type" value="Genomic_DNA"/>
</dbReference>
<accession>A0ACC1N562</accession>
<keyword evidence="2" id="KW-1185">Reference proteome</keyword>
<sequence>MAAFTVKATYHNETRKFSFADASFPTFEQLYKQHPFSCIESSPSPTLSIYLNSCSLLMILSLASSLARRFTLLRSTLVMLRLIRRPWPGALLRFSVFDETPHKSPRLTPSDTLLGSPADASSVDVRASILTESDGADHSSAATVVEPAAEERKHDQSLLHGFPYDAAYPASFVSPHLHGRE</sequence>
<evidence type="ECO:0000313" key="2">
    <source>
        <dbReference type="Proteomes" id="UP001144978"/>
    </source>
</evidence>